<keyword evidence="1" id="KW-0812">Transmembrane</keyword>
<gene>
    <name evidence="3" type="ORF">CHL78_008450</name>
</gene>
<dbReference type="PANTHER" id="PTHR40448:SF1">
    <property type="entry name" value="TWO-COMPONENT SENSOR HISTIDINE KINASE"/>
    <property type="match status" value="1"/>
</dbReference>
<feature type="transmembrane region" description="Helical" evidence="1">
    <location>
        <begin position="110"/>
        <end position="132"/>
    </location>
</feature>
<dbReference type="InterPro" id="IPR036890">
    <property type="entry name" value="HATPase_C_sf"/>
</dbReference>
<evidence type="ECO:0000256" key="1">
    <source>
        <dbReference type="SAM" id="Phobius"/>
    </source>
</evidence>
<proteinExistence type="predicted"/>
<dbReference type="SUPFAM" id="SSF55874">
    <property type="entry name" value="ATPase domain of HSP90 chaperone/DNA topoisomerase II/histidine kinase"/>
    <property type="match status" value="1"/>
</dbReference>
<dbReference type="CDD" id="cd16935">
    <property type="entry name" value="HATPase_AgrC-ComD-like"/>
    <property type="match status" value="1"/>
</dbReference>
<dbReference type="Gene3D" id="3.30.565.10">
    <property type="entry name" value="Histidine kinase-like ATPase, C-terminal domain"/>
    <property type="match status" value="1"/>
</dbReference>
<keyword evidence="3" id="KW-0067">ATP-binding</keyword>
<dbReference type="PANTHER" id="PTHR40448">
    <property type="entry name" value="TWO-COMPONENT SENSOR HISTIDINE KINASE"/>
    <property type="match status" value="1"/>
</dbReference>
<organism evidence="3 4">
    <name type="scientific">Romboutsia weinsteinii</name>
    <dbReference type="NCBI Taxonomy" id="2020949"/>
    <lineage>
        <taxon>Bacteria</taxon>
        <taxon>Bacillati</taxon>
        <taxon>Bacillota</taxon>
        <taxon>Clostridia</taxon>
        <taxon>Peptostreptococcales</taxon>
        <taxon>Peptostreptococcaceae</taxon>
        <taxon>Romboutsia</taxon>
    </lineage>
</organism>
<protein>
    <submittedName>
        <fullName evidence="3">ATP-binding protein</fullName>
    </submittedName>
</protein>
<evidence type="ECO:0000259" key="2">
    <source>
        <dbReference type="Pfam" id="PF14501"/>
    </source>
</evidence>
<keyword evidence="1" id="KW-1133">Transmembrane helix</keyword>
<feature type="transmembrane region" description="Helical" evidence="1">
    <location>
        <begin position="54"/>
        <end position="72"/>
    </location>
</feature>
<dbReference type="EMBL" id="NOJY02000011">
    <property type="protein sequence ID" value="RDY27740.1"/>
    <property type="molecule type" value="Genomic_DNA"/>
</dbReference>
<sequence>MLNIDFYIIREIVSSIVFIVAFFVMMKKIGYVYKVKDNMLRSGQSRWIHYRIKFFNIYNIVNVFLIFLLIIIRTRVYFSGVVLIISIILLFLICKVSYSLDLKKALVYSVLYIFIYRGIELTLGYIILYIYIITKNKLNLNWGIYFDILRTLIISLCIILTAYYSDKLKNLSLNKKYYLYIGFTIVMNTLVIFFLNKASSSLYNLYNIISDKKIKLSQSFEIIPFVNFAEQVLPYIIIASNIVFIFALIKLLKSTQEKAKLEVINKKLDMQYNYYLNIKESQEKVKRLYHDINNHMTNIKVIQNKNDEVDKYVASINDELKDFESTYNTGNVILDIILSEKNKLCKLKNIEFLCNIDFSKCDFVEMIDVSSVFTNLLDNAIEACEKIENKEHKRYISIRGTIVKSYYIIKCENSKTNKVISKNNKILTSKKDKYIHGIGIDSIKSSIKKYDGEIDIQVEENKFVATIYIPLK</sequence>
<dbReference type="InterPro" id="IPR032834">
    <property type="entry name" value="NatK-like_C"/>
</dbReference>
<dbReference type="GO" id="GO:0042802">
    <property type="term" value="F:identical protein binding"/>
    <property type="evidence" value="ECO:0007669"/>
    <property type="project" value="TreeGrafter"/>
</dbReference>
<accession>A0A255IMX3</accession>
<feature type="transmembrane region" description="Helical" evidence="1">
    <location>
        <begin position="78"/>
        <end position="98"/>
    </location>
</feature>
<dbReference type="GO" id="GO:0005524">
    <property type="term" value="F:ATP binding"/>
    <property type="evidence" value="ECO:0007669"/>
    <property type="project" value="UniProtKB-KW"/>
</dbReference>
<feature type="transmembrane region" description="Helical" evidence="1">
    <location>
        <begin position="232"/>
        <end position="252"/>
    </location>
</feature>
<dbReference type="AlphaFoldDB" id="A0A255IMX3"/>
<dbReference type="RefSeq" id="WP_094367054.1">
    <property type="nucleotide sequence ID" value="NZ_NOJY02000011.1"/>
</dbReference>
<dbReference type="OrthoDB" id="1757740at2"/>
<keyword evidence="3" id="KW-0547">Nucleotide-binding</keyword>
<dbReference type="Proteomes" id="UP000215694">
    <property type="component" value="Unassembled WGS sequence"/>
</dbReference>
<feature type="domain" description="Sensor histidine kinase NatK-like C-terminal" evidence="2">
    <location>
        <begin position="365"/>
        <end position="470"/>
    </location>
</feature>
<name>A0A255IMX3_9FIRM</name>
<feature type="transmembrane region" description="Helical" evidence="1">
    <location>
        <begin position="144"/>
        <end position="165"/>
    </location>
</feature>
<dbReference type="Pfam" id="PF14501">
    <property type="entry name" value="HATPase_c_5"/>
    <property type="match status" value="1"/>
</dbReference>
<evidence type="ECO:0000313" key="4">
    <source>
        <dbReference type="Proteomes" id="UP000215694"/>
    </source>
</evidence>
<feature type="transmembrane region" description="Helical" evidence="1">
    <location>
        <begin position="12"/>
        <end position="33"/>
    </location>
</feature>
<evidence type="ECO:0000313" key="3">
    <source>
        <dbReference type="EMBL" id="RDY27740.1"/>
    </source>
</evidence>
<feature type="transmembrane region" description="Helical" evidence="1">
    <location>
        <begin position="177"/>
        <end position="195"/>
    </location>
</feature>
<comment type="caution">
    <text evidence="3">The sequence shown here is derived from an EMBL/GenBank/DDBJ whole genome shotgun (WGS) entry which is preliminary data.</text>
</comment>
<keyword evidence="4" id="KW-1185">Reference proteome</keyword>
<reference evidence="3 4" key="1">
    <citation type="journal article" date="2017" name="Genome Announc.">
        <title>Draft Genome Sequence of Romboutsia weinsteinii sp. nov. Strain CCRI-19649(T) Isolated from Surface Water.</title>
        <authorList>
            <person name="Maheux A.F."/>
            <person name="Boudreau D.K."/>
            <person name="Berube E."/>
            <person name="Boissinot M."/>
            <person name="Cantin P."/>
            <person name="Raymond F."/>
            <person name="Corbeil J."/>
            <person name="Omar R.F."/>
            <person name="Bergeron M.G."/>
        </authorList>
    </citation>
    <scope>NUCLEOTIDE SEQUENCE [LARGE SCALE GENOMIC DNA]</scope>
    <source>
        <strain evidence="3 4">CCRI-19649</strain>
    </source>
</reference>
<keyword evidence="1" id="KW-0472">Membrane</keyword>